<dbReference type="Gene3D" id="3.40.50.150">
    <property type="entry name" value="Vaccinia Virus protein VP39"/>
    <property type="match status" value="1"/>
</dbReference>
<proteinExistence type="predicted"/>
<dbReference type="GO" id="GO:0008168">
    <property type="term" value="F:methyltransferase activity"/>
    <property type="evidence" value="ECO:0007669"/>
    <property type="project" value="UniProtKB-KW"/>
</dbReference>
<evidence type="ECO:0000256" key="2">
    <source>
        <dbReference type="ARBA" id="ARBA00022679"/>
    </source>
</evidence>
<accession>A0A7J5DYF2</accession>
<keyword evidence="2 5" id="KW-0808">Transferase</keyword>
<reference evidence="5 6" key="1">
    <citation type="submission" date="2019-09" db="EMBL/GenBank/DDBJ databases">
        <title>Pimelobacter sp. isolated from Paulinella.</title>
        <authorList>
            <person name="Jeong S.E."/>
        </authorList>
    </citation>
    <scope>NUCLEOTIDE SEQUENCE [LARGE SCALE GENOMIC DNA]</scope>
    <source>
        <strain evidence="5 6">Pch-N</strain>
    </source>
</reference>
<sequence>MEEGRTSEPAAGGHAPHHDEDLDHDHHVLGSNALMREVWDGEVGRFWVEETDRYEQMNAGFGVRLLGAASAQPGERFLDIGCGHGARTLDIAAAVGPEGRVVGVDISGPMLEVARSRAAHRGLTQATFRQADAQTDSLGAAQFDGIVSQFGVMFFADPRAAFANLRAALRDGGRLVFTCWQDLGRQQRIMVPVTAALEHIPLPEFNETSWSHAAFSLADPDRIQSLLTTAGFANIVIEPLQLPEYQGRNVDDVVTFSQRTELAGVLFSQANPEQTARGWDAIAKALEPHATTEGVFLDGAAWLVRAEAGH</sequence>
<dbReference type="PANTHER" id="PTHR43861:SF1">
    <property type="entry name" value="TRANS-ACONITATE 2-METHYLTRANSFERASE"/>
    <property type="match status" value="1"/>
</dbReference>
<dbReference type="GO" id="GO:0032259">
    <property type="term" value="P:methylation"/>
    <property type="evidence" value="ECO:0007669"/>
    <property type="project" value="UniProtKB-KW"/>
</dbReference>
<evidence type="ECO:0000313" key="6">
    <source>
        <dbReference type="Proteomes" id="UP000449906"/>
    </source>
</evidence>
<dbReference type="SUPFAM" id="SSF53335">
    <property type="entry name" value="S-adenosyl-L-methionine-dependent methyltransferases"/>
    <property type="match status" value="1"/>
</dbReference>
<dbReference type="InterPro" id="IPR041698">
    <property type="entry name" value="Methyltransf_25"/>
</dbReference>
<gene>
    <name evidence="5" type="ORF">F9L07_03130</name>
</gene>
<keyword evidence="1 5" id="KW-0489">Methyltransferase</keyword>
<dbReference type="EMBL" id="WBVM01000001">
    <property type="protein sequence ID" value="KAB2810947.1"/>
    <property type="molecule type" value="Genomic_DNA"/>
</dbReference>
<feature type="domain" description="Methyltransferase" evidence="4">
    <location>
        <begin position="78"/>
        <end position="173"/>
    </location>
</feature>
<organism evidence="5 6">
    <name type="scientific">Nocardioides simplex</name>
    <name type="common">Arthrobacter simplex</name>
    <dbReference type="NCBI Taxonomy" id="2045"/>
    <lineage>
        <taxon>Bacteria</taxon>
        <taxon>Bacillati</taxon>
        <taxon>Actinomycetota</taxon>
        <taxon>Actinomycetes</taxon>
        <taxon>Propionibacteriales</taxon>
        <taxon>Nocardioidaceae</taxon>
        <taxon>Pimelobacter</taxon>
    </lineage>
</organism>
<evidence type="ECO:0000313" key="5">
    <source>
        <dbReference type="EMBL" id="KAB2810947.1"/>
    </source>
</evidence>
<dbReference type="RefSeq" id="WP_151578504.1">
    <property type="nucleotide sequence ID" value="NZ_WBVM01000001.1"/>
</dbReference>
<evidence type="ECO:0000256" key="3">
    <source>
        <dbReference type="SAM" id="MobiDB-lite"/>
    </source>
</evidence>
<dbReference type="CDD" id="cd02440">
    <property type="entry name" value="AdoMet_MTases"/>
    <property type="match status" value="1"/>
</dbReference>
<dbReference type="Proteomes" id="UP000449906">
    <property type="component" value="Unassembled WGS sequence"/>
</dbReference>
<dbReference type="Pfam" id="PF13649">
    <property type="entry name" value="Methyltransf_25"/>
    <property type="match status" value="1"/>
</dbReference>
<evidence type="ECO:0000259" key="4">
    <source>
        <dbReference type="Pfam" id="PF13649"/>
    </source>
</evidence>
<comment type="caution">
    <text evidence="5">The sequence shown here is derived from an EMBL/GenBank/DDBJ whole genome shotgun (WGS) entry which is preliminary data.</text>
</comment>
<feature type="compositionally biased region" description="Basic and acidic residues" evidence="3">
    <location>
        <begin position="16"/>
        <end position="25"/>
    </location>
</feature>
<dbReference type="InterPro" id="IPR029063">
    <property type="entry name" value="SAM-dependent_MTases_sf"/>
</dbReference>
<dbReference type="PANTHER" id="PTHR43861">
    <property type="entry name" value="TRANS-ACONITATE 2-METHYLTRANSFERASE-RELATED"/>
    <property type="match status" value="1"/>
</dbReference>
<dbReference type="AlphaFoldDB" id="A0A7J5DYF2"/>
<feature type="region of interest" description="Disordered" evidence="3">
    <location>
        <begin position="1"/>
        <end position="25"/>
    </location>
</feature>
<name>A0A7J5DYF2_NOCSI</name>
<evidence type="ECO:0000256" key="1">
    <source>
        <dbReference type="ARBA" id="ARBA00022603"/>
    </source>
</evidence>
<protein>
    <submittedName>
        <fullName evidence="5">Methyltransferase domain-containing protein</fullName>
    </submittedName>
</protein>